<keyword evidence="5" id="KW-0732">Signal</keyword>
<dbReference type="EMBL" id="JBHTMU010000044">
    <property type="protein sequence ID" value="MFD1344303.1"/>
    <property type="molecule type" value="Genomic_DNA"/>
</dbReference>
<dbReference type="InterPro" id="IPR006311">
    <property type="entry name" value="TAT_signal"/>
</dbReference>
<keyword evidence="8" id="KW-1185">Reference proteome</keyword>
<evidence type="ECO:0000256" key="4">
    <source>
        <dbReference type="ARBA" id="ARBA00022833"/>
    </source>
</evidence>
<dbReference type="PANTHER" id="PTHR42978">
    <property type="entry name" value="QUORUM-QUENCHING LACTONASE YTNP-RELATED-RELATED"/>
    <property type="match status" value="1"/>
</dbReference>
<dbReference type="InterPro" id="IPR036866">
    <property type="entry name" value="RibonucZ/Hydroxyglut_hydro"/>
</dbReference>
<accession>A0ABW3ZMZ0</accession>
<dbReference type="InterPro" id="IPR051013">
    <property type="entry name" value="MBL_superfamily_lactonases"/>
</dbReference>
<evidence type="ECO:0000256" key="3">
    <source>
        <dbReference type="ARBA" id="ARBA00022801"/>
    </source>
</evidence>
<evidence type="ECO:0000256" key="5">
    <source>
        <dbReference type="SAM" id="SignalP"/>
    </source>
</evidence>
<reference evidence="8" key="1">
    <citation type="journal article" date="2019" name="Int. J. Syst. Evol. Microbiol.">
        <title>The Global Catalogue of Microorganisms (GCM) 10K type strain sequencing project: providing services to taxonomists for standard genome sequencing and annotation.</title>
        <authorList>
            <consortium name="The Broad Institute Genomics Platform"/>
            <consortium name="The Broad Institute Genome Sequencing Center for Infectious Disease"/>
            <person name="Wu L."/>
            <person name="Ma J."/>
        </authorList>
    </citation>
    <scope>NUCLEOTIDE SEQUENCE [LARGE SCALE GENOMIC DNA]</scope>
    <source>
        <strain evidence="8">CCUG 62953</strain>
    </source>
</reference>
<dbReference type="SMART" id="SM00849">
    <property type="entry name" value="Lactamase_B"/>
    <property type="match status" value="1"/>
</dbReference>
<sequence>MKRRDFLATAPLAATALASPMLAARPASAEAHAMSGGQVPAVQRFAVGDITVTAIADGSLHIGPENLIGIEAPDYEELLTASFRDPATFPSAVNCFLIETGDQTIMVDAGTASAMGPSLGKMPQNLAAAGVEPGAVTKLLATHLHPDHVAGALGEDGAAFFPNAELAVHEADRAFWTGDFSGAPEMMQTFAGLAGNVLSAYGERLQIITGEDEVAPGITAMPLPGHTPGHTGYMISSGDASLLIWADIVHVAPVQLARPGVAIGFDVDPDQAVATRRETLDRVAADRLMVAGSHIGFPGLVNITADGEGYRMIPAHWDYSL</sequence>
<dbReference type="CDD" id="cd07720">
    <property type="entry name" value="OPHC2-like_MBL-fold"/>
    <property type="match status" value="1"/>
</dbReference>
<comment type="caution">
    <text evidence="7">The sequence shown here is derived from an EMBL/GenBank/DDBJ whole genome shotgun (WGS) entry which is preliminary data.</text>
</comment>
<feature type="signal peptide" evidence="5">
    <location>
        <begin position="1"/>
        <end position="23"/>
    </location>
</feature>
<dbReference type="PANTHER" id="PTHR42978:SF6">
    <property type="entry name" value="QUORUM-QUENCHING LACTONASE YTNP-RELATED"/>
    <property type="match status" value="1"/>
</dbReference>
<dbReference type="Gene3D" id="3.60.15.10">
    <property type="entry name" value="Ribonuclease Z/Hydroxyacylglutathione hydrolase-like"/>
    <property type="match status" value="1"/>
</dbReference>
<proteinExistence type="inferred from homology"/>
<feature type="domain" description="Metallo-beta-lactamase" evidence="6">
    <location>
        <begin position="92"/>
        <end position="294"/>
    </location>
</feature>
<dbReference type="Pfam" id="PF00753">
    <property type="entry name" value="Lactamase_B"/>
    <property type="match status" value="1"/>
</dbReference>
<keyword evidence="3" id="KW-0378">Hydrolase</keyword>
<dbReference type="InterPro" id="IPR001279">
    <property type="entry name" value="Metallo-B-lactamas"/>
</dbReference>
<comment type="similarity">
    <text evidence="1">Belongs to the metallo-beta-lactamase superfamily.</text>
</comment>
<dbReference type="SUPFAM" id="SSF56281">
    <property type="entry name" value="Metallo-hydrolase/oxidoreductase"/>
    <property type="match status" value="1"/>
</dbReference>
<feature type="chain" id="PRO_5045379317" evidence="5">
    <location>
        <begin position="24"/>
        <end position="321"/>
    </location>
</feature>
<keyword evidence="2" id="KW-0479">Metal-binding</keyword>
<keyword evidence="4" id="KW-0862">Zinc</keyword>
<organism evidence="7 8">
    <name type="scientific">Litorisediminicola beolgyonensis</name>
    <dbReference type="NCBI Taxonomy" id="1173614"/>
    <lineage>
        <taxon>Bacteria</taxon>
        <taxon>Pseudomonadati</taxon>
        <taxon>Pseudomonadota</taxon>
        <taxon>Alphaproteobacteria</taxon>
        <taxon>Rhodobacterales</taxon>
        <taxon>Paracoccaceae</taxon>
        <taxon>Litorisediminicola</taxon>
    </lineage>
</organism>
<name>A0ABW3ZMZ0_9RHOB</name>
<dbReference type="PROSITE" id="PS51318">
    <property type="entry name" value="TAT"/>
    <property type="match status" value="1"/>
</dbReference>
<dbReference type="RefSeq" id="WP_386805888.1">
    <property type="nucleotide sequence ID" value="NZ_JBHTMU010000044.1"/>
</dbReference>
<evidence type="ECO:0000259" key="6">
    <source>
        <dbReference type="SMART" id="SM00849"/>
    </source>
</evidence>
<dbReference type="Proteomes" id="UP001597135">
    <property type="component" value="Unassembled WGS sequence"/>
</dbReference>
<evidence type="ECO:0000256" key="1">
    <source>
        <dbReference type="ARBA" id="ARBA00007749"/>
    </source>
</evidence>
<gene>
    <name evidence="7" type="ORF">ACFQ4E_17870</name>
</gene>
<evidence type="ECO:0000313" key="8">
    <source>
        <dbReference type="Proteomes" id="UP001597135"/>
    </source>
</evidence>
<protein>
    <submittedName>
        <fullName evidence="7">MBL fold metallo-hydrolase</fullName>
    </submittedName>
</protein>
<evidence type="ECO:0000256" key="2">
    <source>
        <dbReference type="ARBA" id="ARBA00022723"/>
    </source>
</evidence>
<evidence type="ECO:0000313" key="7">
    <source>
        <dbReference type="EMBL" id="MFD1344303.1"/>
    </source>
</evidence>